<evidence type="ECO:0000256" key="1">
    <source>
        <dbReference type="SAM" id="MobiDB-lite"/>
    </source>
</evidence>
<evidence type="ECO:0000313" key="2">
    <source>
        <dbReference type="EMBL" id="SFQ96950.1"/>
    </source>
</evidence>
<organism evidence="2 3">
    <name type="scientific">Desulfoscipio geothermicus DSM 3669</name>
    <dbReference type="NCBI Taxonomy" id="1121426"/>
    <lineage>
        <taxon>Bacteria</taxon>
        <taxon>Bacillati</taxon>
        <taxon>Bacillota</taxon>
        <taxon>Clostridia</taxon>
        <taxon>Eubacteriales</taxon>
        <taxon>Desulfallaceae</taxon>
        <taxon>Desulfoscipio</taxon>
    </lineage>
</organism>
<keyword evidence="3" id="KW-1185">Reference proteome</keyword>
<dbReference type="AlphaFoldDB" id="A0A1I6CUR4"/>
<gene>
    <name evidence="2" type="ORF">SAMN05660706_10290</name>
</gene>
<proteinExistence type="predicted"/>
<protein>
    <submittedName>
        <fullName evidence="2">Uncharacterized protein</fullName>
    </submittedName>
</protein>
<evidence type="ECO:0000313" key="3">
    <source>
        <dbReference type="Proteomes" id="UP000199584"/>
    </source>
</evidence>
<dbReference type="Proteomes" id="UP000199584">
    <property type="component" value="Unassembled WGS sequence"/>
</dbReference>
<reference evidence="3" key="1">
    <citation type="submission" date="2016-10" db="EMBL/GenBank/DDBJ databases">
        <authorList>
            <person name="Varghese N."/>
            <person name="Submissions S."/>
        </authorList>
    </citation>
    <scope>NUCLEOTIDE SEQUENCE [LARGE SCALE GENOMIC DNA]</scope>
    <source>
        <strain evidence="3">DSM 3669</strain>
    </source>
</reference>
<sequence>MSKKRKDNEKKFGSWDKLPGGGRRYYYEIKGKHGWSARYVKEVNQAETTIRFYQEIYDQNDNLVEIHEKYPIDKGHKKVLKGEIE</sequence>
<feature type="compositionally biased region" description="Basic and acidic residues" evidence="1">
    <location>
        <begin position="1"/>
        <end position="14"/>
    </location>
</feature>
<accession>A0A1I6CUR4</accession>
<dbReference type="EMBL" id="FOYM01000002">
    <property type="protein sequence ID" value="SFQ96950.1"/>
    <property type="molecule type" value="Genomic_DNA"/>
</dbReference>
<feature type="region of interest" description="Disordered" evidence="1">
    <location>
        <begin position="1"/>
        <end position="22"/>
    </location>
</feature>
<dbReference type="RefSeq" id="WP_092481764.1">
    <property type="nucleotide sequence ID" value="NZ_FOYM01000002.1"/>
</dbReference>
<dbReference type="OrthoDB" id="1725833at2"/>
<name>A0A1I6CUR4_9FIRM</name>